<keyword evidence="2" id="KW-1185">Reference proteome</keyword>
<evidence type="ECO:0000313" key="2">
    <source>
        <dbReference type="Proteomes" id="UP000886501"/>
    </source>
</evidence>
<evidence type="ECO:0000313" key="1">
    <source>
        <dbReference type="EMBL" id="KAF9646166.1"/>
    </source>
</evidence>
<gene>
    <name evidence="1" type="ORF">BDM02DRAFT_277655</name>
</gene>
<reference evidence="1" key="1">
    <citation type="submission" date="2019-10" db="EMBL/GenBank/DDBJ databases">
        <authorList>
            <consortium name="DOE Joint Genome Institute"/>
            <person name="Kuo A."/>
            <person name="Miyauchi S."/>
            <person name="Kiss E."/>
            <person name="Drula E."/>
            <person name="Kohler A."/>
            <person name="Sanchez-Garcia M."/>
            <person name="Andreopoulos B."/>
            <person name="Barry K.W."/>
            <person name="Bonito G."/>
            <person name="Buee M."/>
            <person name="Carver A."/>
            <person name="Chen C."/>
            <person name="Cichocki N."/>
            <person name="Clum A."/>
            <person name="Culley D."/>
            <person name="Crous P.W."/>
            <person name="Fauchery L."/>
            <person name="Girlanda M."/>
            <person name="Hayes R."/>
            <person name="Keri Z."/>
            <person name="Labutti K."/>
            <person name="Lipzen A."/>
            <person name="Lombard V."/>
            <person name="Magnuson J."/>
            <person name="Maillard F."/>
            <person name="Morin E."/>
            <person name="Murat C."/>
            <person name="Nolan M."/>
            <person name="Ohm R."/>
            <person name="Pangilinan J."/>
            <person name="Pereira M."/>
            <person name="Perotto S."/>
            <person name="Peter M."/>
            <person name="Riley R."/>
            <person name="Sitrit Y."/>
            <person name="Stielow B."/>
            <person name="Szollosi G."/>
            <person name="Zifcakova L."/>
            <person name="Stursova M."/>
            <person name="Spatafora J.W."/>
            <person name="Tedersoo L."/>
            <person name="Vaario L.-M."/>
            <person name="Yamada A."/>
            <person name="Yan M."/>
            <person name="Wang P."/>
            <person name="Xu J."/>
            <person name="Bruns T."/>
            <person name="Baldrian P."/>
            <person name="Vilgalys R."/>
            <person name="Henrissat B."/>
            <person name="Grigoriev I.V."/>
            <person name="Hibbett D."/>
            <person name="Nagy L.G."/>
            <person name="Martin F.M."/>
        </authorList>
    </citation>
    <scope>NUCLEOTIDE SEQUENCE</scope>
    <source>
        <strain evidence="1">P2</strain>
    </source>
</reference>
<sequence length="414" mass="45864">MTNSRKTPSRSSTSAKRRVQRLLDNPPSQESIRAEVQLVVDNGNIGVFRELGTKDQARFLEIVDQATPAVLVEDTQFVVTLGDIFSDILLLPISTGLLQGLKKRGDIAVASGGTTDIWRGVWGDNPVALKAFRIYPLQDLQEAKKILWKRAPIWKRLTHENVLPFHGVDTSIFQLALIYEWGHNGNIMHYLKSHPDASRPELLLQVAKGLQYLHSLEIVHGNLKGANVLISKSGKAQVCDYDLSPVMSNPIFTIAATPGVAGSSRWLAPEIIDPPRKTGSKPLAASKPADVFAFAMLAVEVFTGNVPFGNMRNELAVIHIAHGKRPTKPQAVEQLGLTAEMWKFIEKCWNANANKRPTIDEVVGTWEGFVNGDNNRSSISKAPGRHSPLVEPHTTHKEKHGGFLMRRKRFCCLF</sequence>
<accession>A0ACB6Z965</accession>
<protein>
    <submittedName>
        <fullName evidence="1">Kinase-like protein</fullName>
    </submittedName>
</protein>
<name>A0ACB6Z965_THEGA</name>
<reference evidence="1" key="2">
    <citation type="journal article" date="2020" name="Nat. Commun.">
        <title>Large-scale genome sequencing of mycorrhizal fungi provides insights into the early evolution of symbiotic traits.</title>
        <authorList>
            <person name="Miyauchi S."/>
            <person name="Kiss E."/>
            <person name="Kuo A."/>
            <person name="Drula E."/>
            <person name="Kohler A."/>
            <person name="Sanchez-Garcia M."/>
            <person name="Morin E."/>
            <person name="Andreopoulos B."/>
            <person name="Barry K.W."/>
            <person name="Bonito G."/>
            <person name="Buee M."/>
            <person name="Carver A."/>
            <person name="Chen C."/>
            <person name="Cichocki N."/>
            <person name="Clum A."/>
            <person name="Culley D."/>
            <person name="Crous P.W."/>
            <person name="Fauchery L."/>
            <person name="Girlanda M."/>
            <person name="Hayes R.D."/>
            <person name="Keri Z."/>
            <person name="LaButti K."/>
            <person name="Lipzen A."/>
            <person name="Lombard V."/>
            <person name="Magnuson J."/>
            <person name="Maillard F."/>
            <person name="Murat C."/>
            <person name="Nolan M."/>
            <person name="Ohm R.A."/>
            <person name="Pangilinan J."/>
            <person name="Pereira M.F."/>
            <person name="Perotto S."/>
            <person name="Peter M."/>
            <person name="Pfister S."/>
            <person name="Riley R."/>
            <person name="Sitrit Y."/>
            <person name="Stielow J.B."/>
            <person name="Szollosi G."/>
            <person name="Zifcakova L."/>
            <person name="Stursova M."/>
            <person name="Spatafora J.W."/>
            <person name="Tedersoo L."/>
            <person name="Vaario L.M."/>
            <person name="Yamada A."/>
            <person name="Yan M."/>
            <person name="Wang P."/>
            <person name="Xu J."/>
            <person name="Bruns T."/>
            <person name="Baldrian P."/>
            <person name="Vilgalys R."/>
            <person name="Dunand C."/>
            <person name="Henrissat B."/>
            <person name="Grigoriev I.V."/>
            <person name="Hibbett D."/>
            <person name="Nagy L.G."/>
            <person name="Martin F.M."/>
        </authorList>
    </citation>
    <scope>NUCLEOTIDE SEQUENCE</scope>
    <source>
        <strain evidence="1">P2</strain>
    </source>
</reference>
<organism evidence="1 2">
    <name type="scientific">Thelephora ganbajun</name>
    <name type="common">Ganba fungus</name>
    <dbReference type="NCBI Taxonomy" id="370292"/>
    <lineage>
        <taxon>Eukaryota</taxon>
        <taxon>Fungi</taxon>
        <taxon>Dikarya</taxon>
        <taxon>Basidiomycota</taxon>
        <taxon>Agaricomycotina</taxon>
        <taxon>Agaricomycetes</taxon>
        <taxon>Thelephorales</taxon>
        <taxon>Thelephoraceae</taxon>
        <taxon>Thelephora</taxon>
    </lineage>
</organism>
<dbReference type="EMBL" id="MU118065">
    <property type="protein sequence ID" value="KAF9646166.1"/>
    <property type="molecule type" value="Genomic_DNA"/>
</dbReference>
<comment type="caution">
    <text evidence="1">The sequence shown here is derived from an EMBL/GenBank/DDBJ whole genome shotgun (WGS) entry which is preliminary data.</text>
</comment>
<dbReference type="Proteomes" id="UP000886501">
    <property type="component" value="Unassembled WGS sequence"/>
</dbReference>
<proteinExistence type="predicted"/>